<dbReference type="AlphaFoldDB" id="A0A6V8NMT2"/>
<dbReference type="InterPro" id="IPR036388">
    <property type="entry name" value="WH-like_DNA-bd_sf"/>
</dbReference>
<dbReference type="Pfam" id="PF04255">
    <property type="entry name" value="DUF433"/>
    <property type="match status" value="1"/>
</dbReference>
<accession>A0A6V8NMT2</accession>
<dbReference type="PANTHER" id="PTHR34849:SF1">
    <property type="entry name" value="SLR0770 PROTEIN"/>
    <property type="match status" value="1"/>
</dbReference>
<dbReference type="RefSeq" id="WP_176226555.1">
    <property type="nucleotide sequence ID" value="NZ_BLRV01000046.1"/>
</dbReference>
<dbReference type="PANTHER" id="PTHR34849">
    <property type="entry name" value="SSL5025 PROTEIN"/>
    <property type="match status" value="1"/>
</dbReference>
<evidence type="ECO:0008006" key="5">
    <source>
        <dbReference type="Google" id="ProtNLM"/>
    </source>
</evidence>
<organism evidence="1 4">
    <name type="scientific">Candidatus Hakubella thermalkaliphila</name>
    <dbReference type="NCBI Taxonomy" id="2754717"/>
    <lineage>
        <taxon>Bacteria</taxon>
        <taxon>Bacillati</taxon>
        <taxon>Actinomycetota</taxon>
        <taxon>Actinomycetota incertae sedis</taxon>
        <taxon>Candidatus Hakubellales</taxon>
        <taxon>Candidatus Hakubellaceae</taxon>
        <taxon>Candidatus Hakubella</taxon>
    </lineage>
</organism>
<proteinExistence type="predicted"/>
<comment type="caution">
    <text evidence="1">The sequence shown here is derived from an EMBL/GenBank/DDBJ whole genome shotgun (WGS) entry which is preliminary data.</text>
</comment>
<dbReference type="EMBL" id="BLRV01000046">
    <property type="protein sequence ID" value="GFP21423.1"/>
    <property type="molecule type" value="Genomic_DNA"/>
</dbReference>
<reference evidence="3 4" key="1">
    <citation type="journal article" date="2020" name="Front. Microbiol.">
        <title>Single-cell genomics of novel Actinobacteria with the Wood-Ljungdahl pathway discovered in a serpentinizing system.</title>
        <authorList>
            <person name="Merino N."/>
            <person name="Kawai M."/>
            <person name="Boyd E.S."/>
            <person name="Colman D.R."/>
            <person name="McGlynn S.E."/>
            <person name="Nealson K.H."/>
            <person name="Kurokawa K."/>
            <person name="Hongoh Y."/>
        </authorList>
    </citation>
    <scope>NUCLEOTIDE SEQUENCE [LARGE SCALE GENOMIC DNA]</scope>
    <source>
        <strain evidence="1 4">S06</strain>
        <strain evidence="2 3">S43</strain>
    </source>
</reference>
<dbReference type="Proteomes" id="UP000580051">
    <property type="component" value="Unassembled WGS sequence"/>
</dbReference>
<sequence length="106" mass="12418">MRHQAVKDKAPIHPYISRKKEICDGSPIIKRTRVRVIDIAIEYDRLGYSPDQIADAHPHLGLFQIHDALSYYYEHQEELDAEIASRKKALAELRREFVPKPEEPRE</sequence>
<dbReference type="Proteomes" id="UP000576480">
    <property type="component" value="Unassembled WGS sequence"/>
</dbReference>
<evidence type="ECO:0000313" key="3">
    <source>
        <dbReference type="Proteomes" id="UP000576480"/>
    </source>
</evidence>
<protein>
    <recommendedName>
        <fullName evidence="5">DUF433 domain-containing protein</fullName>
    </recommendedName>
</protein>
<dbReference type="InterPro" id="IPR009057">
    <property type="entry name" value="Homeodomain-like_sf"/>
</dbReference>
<evidence type="ECO:0000313" key="1">
    <source>
        <dbReference type="EMBL" id="GFP21423.1"/>
    </source>
</evidence>
<dbReference type="Gene3D" id="1.10.10.10">
    <property type="entry name" value="Winged helix-like DNA-binding domain superfamily/Winged helix DNA-binding domain"/>
    <property type="match status" value="1"/>
</dbReference>
<evidence type="ECO:0000313" key="4">
    <source>
        <dbReference type="Proteomes" id="UP000580051"/>
    </source>
</evidence>
<dbReference type="EMBL" id="BLSB01000107">
    <property type="protein sequence ID" value="GFP35455.1"/>
    <property type="molecule type" value="Genomic_DNA"/>
</dbReference>
<gene>
    <name evidence="1" type="ORF">HKBW3S06_00650</name>
    <name evidence="2" type="ORF">HKBW3S43_01246</name>
</gene>
<dbReference type="SUPFAM" id="SSF46689">
    <property type="entry name" value="Homeodomain-like"/>
    <property type="match status" value="1"/>
</dbReference>
<dbReference type="InterPro" id="IPR007367">
    <property type="entry name" value="DUF433"/>
</dbReference>
<evidence type="ECO:0000313" key="2">
    <source>
        <dbReference type="EMBL" id="GFP35455.1"/>
    </source>
</evidence>
<name>A0A6V8NMT2_9ACTN</name>